<evidence type="ECO:0000256" key="6">
    <source>
        <dbReference type="ARBA" id="ARBA00023065"/>
    </source>
</evidence>
<dbReference type="PANTHER" id="PTHR11562">
    <property type="entry name" value="CATION EFFLUX PROTEIN/ ZINC TRANSPORTER"/>
    <property type="match status" value="1"/>
</dbReference>
<evidence type="ECO:0000259" key="10">
    <source>
        <dbReference type="Pfam" id="PF16916"/>
    </source>
</evidence>
<dbReference type="InterPro" id="IPR002524">
    <property type="entry name" value="Cation_efflux"/>
</dbReference>
<dbReference type="GO" id="GO:0005385">
    <property type="term" value="F:zinc ion transmembrane transporter activity"/>
    <property type="evidence" value="ECO:0007669"/>
    <property type="project" value="TreeGrafter"/>
</dbReference>
<dbReference type="Pfam" id="PF01545">
    <property type="entry name" value="Cation_efflux"/>
    <property type="match status" value="1"/>
</dbReference>
<comment type="subcellular location">
    <subcellularLocation>
        <location evidence="1">Membrane</location>
        <topology evidence="1">Multi-pass membrane protein</topology>
    </subcellularLocation>
</comment>
<proteinExistence type="inferred from homology"/>
<evidence type="ECO:0000256" key="4">
    <source>
        <dbReference type="ARBA" id="ARBA00022692"/>
    </source>
</evidence>
<accession>A0A934I9F0</accession>
<keyword evidence="5 8" id="KW-1133">Transmembrane helix</keyword>
<feature type="domain" description="Cation efflux protein transmembrane" evidence="9">
    <location>
        <begin position="20"/>
        <end position="211"/>
    </location>
</feature>
<evidence type="ECO:0000256" key="8">
    <source>
        <dbReference type="SAM" id="Phobius"/>
    </source>
</evidence>
<dbReference type="AlphaFoldDB" id="A0A934I9F0"/>
<dbReference type="SUPFAM" id="SSF160240">
    <property type="entry name" value="Cation efflux protein cytoplasmic domain-like"/>
    <property type="match status" value="1"/>
</dbReference>
<keyword evidence="4 8" id="KW-0812">Transmembrane</keyword>
<evidence type="ECO:0000256" key="5">
    <source>
        <dbReference type="ARBA" id="ARBA00022989"/>
    </source>
</evidence>
<dbReference type="Proteomes" id="UP000602087">
    <property type="component" value="Unassembled WGS sequence"/>
</dbReference>
<dbReference type="InterPro" id="IPR050681">
    <property type="entry name" value="CDF/SLC30A"/>
</dbReference>
<feature type="transmembrane region" description="Helical" evidence="8">
    <location>
        <begin position="53"/>
        <end position="73"/>
    </location>
</feature>
<comment type="similarity">
    <text evidence="2">Belongs to the cation diffusion facilitator (CDF) transporter (TC 2.A.4) family. SLC30A subfamily.</text>
</comment>
<evidence type="ECO:0000313" key="12">
    <source>
        <dbReference type="Proteomes" id="UP000602087"/>
    </source>
</evidence>
<protein>
    <submittedName>
        <fullName evidence="11">Cation transporter</fullName>
    </submittedName>
</protein>
<organism evidence="11 12">
    <name type="scientific">Sanguibacter suaedae</name>
    <dbReference type="NCBI Taxonomy" id="2795737"/>
    <lineage>
        <taxon>Bacteria</taxon>
        <taxon>Bacillati</taxon>
        <taxon>Actinomycetota</taxon>
        <taxon>Actinomycetes</taxon>
        <taxon>Micrococcales</taxon>
        <taxon>Sanguibacteraceae</taxon>
        <taxon>Sanguibacter</taxon>
    </lineage>
</organism>
<sequence length="305" mass="31548">MSAGHSHSHGTATGAHRRRLVVVLVITMSVVGAQVVGGIVSGSLALLADAAHMLTDATGVAIALVASGLAARPPTSARTYGLQRAEILAALANALLLGGLAVWVVVEAVQRWADPPEVATGPMLVVAVLGGLANLVCLLILRGGQSESLNVRGAYLEVLGDLVGSVAVIVAGVVIATTGYARADVLASLAIGVFIVPRAWSLLRDVVDVLLEATPRGLDLDAVREHVREVPGVVDVHDLHAWTITSGVTALSAHVVVDDDCITQGRSGAVLDSLEECLAGHFATEHCTFQLEPVSHRPHEGVRHD</sequence>
<name>A0A934I9F0_9MICO</name>
<evidence type="ECO:0000256" key="1">
    <source>
        <dbReference type="ARBA" id="ARBA00004141"/>
    </source>
</evidence>
<dbReference type="NCBIfam" id="TIGR01297">
    <property type="entry name" value="CDF"/>
    <property type="match status" value="1"/>
</dbReference>
<feature type="transmembrane region" description="Helical" evidence="8">
    <location>
        <begin position="153"/>
        <end position="179"/>
    </location>
</feature>
<comment type="caution">
    <text evidence="11">The sequence shown here is derived from an EMBL/GenBank/DDBJ whole genome shotgun (WGS) entry which is preliminary data.</text>
</comment>
<dbReference type="InterPro" id="IPR027469">
    <property type="entry name" value="Cation_efflux_TMD_sf"/>
</dbReference>
<evidence type="ECO:0000256" key="2">
    <source>
        <dbReference type="ARBA" id="ARBA00008873"/>
    </source>
</evidence>
<dbReference type="InterPro" id="IPR027470">
    <property type="entry name" value="Cation_efflux_CTD"/>
</dbReference>
<keyword evidence="7 8" id="KW-0472">Membrane</keyword>
<dbReference type="GO" id="GO:0005886">
    <property type="term" value="C:plasma membrane"/>
    <property type="evidence" value="ECO:0007669"/>
    <property type="project" value="TreeGrafter"/>
</dbReference>
<dbReference type="RefSeq" id="WP_198732212.1">
    <property type="nucleotide sequence ID" value="NZ_JAEINH010000001.1"/>
</dbReference>
<reference evidence="11" key="1">
    <citation type="submission" date="2020-12" db="EMBL/GenBank/DDBJ databases">
        <title>Sanguibacter suaedae sp. nov., isolated from Suaeda aralocaspica.</title>
        <authorList>
            <person name="Ma Q."/>
        </authorList>
    </citation>
    <scope>NUCLEOTIDE SEQUENCE</scope>
    <source>
        <strain evidence="11">YZGR15</strain>
    </source>
</reference>
<keyword evidence="3" id="KW-0813">Transport</keyword>
<feature type="transmembrane region" description="Helical" evidence="8">
    <location>
        <begin position="185"/>
        <end position="203"/>
    </location>
</feature>
<dbReference type="Gene3D" id="1.20.1510.10">
    <property type="entry name" value="Cation efflux protein transmembrane domain"/>
    <property type="match status" value="1"/>
</dbReference>
<evidence type="ECO:0000259" key="9">
    <source>
        <dbReference type="Pfam" id="PF01545"/>
    </source>
</evidence>
<feature type="transmembrane region" description="Helical" evidence="8">
    <location>
        <begin position="118"/>
        <end position="141"/>
    </location>
</feature>
<feature type="transmembrane region" description="Helical" evidence="8">
    <location>
        <begin position="20"/>
        <end position="47"/>
    </location>
</feature>
<dbReference type="Pfam" id="PF16916">
    <property type="entry name" value="ZT_dimer"/>
    <property type="match status" value="1"/>
</dbReference>
<dbReference type="SUPFAM" id="SSF161111">
    <property type="entry name" value="Cation efflux protein transmembrane domain-like"/>
    <property type="match status" value="1"/>
</dbReference>
<feature type="domain" description="Cation efflux protein cytoplasmic" evidence="10">
    <location>
        <begin position="215"/>
        <end position="293"/>
    </location>
</feature>
<dbReference type="Gene3D" id="3.30.70.1350">
    <property type="entry name" value="Cation efflux protein, cytoplasmic domain"/>
    <property type="match status" value="1"/>
</dbReference>
<dbReference type="InterPro" id="IPR058533">
    <property type="entry name" value="Cation_efflux_TM"/>
</dbReference>
<feature type="transmembrane region" description="Helical" evidence="8">
    <location>
        <begin position="85"/>
        <end position="106"/>
    </location>
</feature>
<dbReference type="PANTHER" id="PTHR11562:SF17">
    <property type="entry name" value="RE54080P-RELATED"/>
    <property type="match status" value="1"/>
</dbReference>
<keyword evidence="12" id="KW-1185">Reference proteome</keyword>
<dbReference type="EMBL" id="JAEINH010000001">
    <property type="protein sequence ID" value="MBI9113655.1"/>
    <property type="molecule type" value="Genomic_DNA"/>
</dbReference>
<dbReference type="InterPro" id="IPR036837">
    <property type="entry name" value="Cation_efflux_CTD_sf"/>
</dbReference>
<evidence type="ECO:0000256" key="7">
    <source>
        <dbReference type="ARBA" id="ARBA00023136"/>
    </source>
</evidence>
<gene>
    <name evidence="11" type="ORF">JAV76_01350</name>
</gene>
<evidence type="ECO:0000313" key="11">
    <source>
        <dbReference type="EMBL" id="MBI9113655.1"/>
    </source>
</evidence>
<evidence type="ECO:0000256" key="3">
    <source>
        <dbReference type="ARBA" id="ARBA00022448"/>
    </source>
</evidence>
<keyword evidence="6" id="KW-0406">Ion transport</keyword>